<proteinExistence type="predicted"/>
<dbReference type="EMBL" id="QWEH01000004">
    <property type="protein sequence ID" value="RHW33169.1"/>
    <property type="molecule type" value="Genomic_DNA"/>
</dbReference>
<organism evidence="2 3">
    <name type="scientific">Oceanobacillus profundus</name>
    <dbReference type="NCBI Taxonomy" id="372463"/>
    <lineage>
        <taxon>Bacteria</taxon>
        <taxon>Bacillati</taxon>
        <taxon>Bacillota</taxon>
        <taxon>Bacilli</taxon>
        <taxon>Bacillales</taxon>
        <taxon>Bacillaceae</taxon>
        <taxon>Oceanobacillus</taxon>
    </lineage>
</organism>
<protein>
    <submittedName>
        <fullName evidence="2">tRNA (Adenine(22)-N(1))-methyltransferase TrmK</fullName>
    </submittedName>
</protein>
<dbReference type="PIRSF" id="PIRSF018637">
    <property type="entry name" value="TrmK"/>
    <property type="match status" value="1"/>
</dbReference>
<sequence>MINTLKLSERLKKVSSFLPEGAHFADIGSDHAYLPCYVCLRDQKAKAVAGEVNIGPFNSAKSTVEAYQLSNRIDVRLGNGLEVLGDDTDIKQVVIAGMGGSLIKTILDEGKSKLSSVQRIIAQPNVDERNVRRWLLKEGFIVIDETIMEENGHRYEIIVADKKGTDELIDPYTKKQLERQLLFGPILLKNKTGIFHEKWQSEYKKLSRIINQMKEASNVDNEKIERFEKELLWIKEELQDEEQRN</sequence>
<dbReference type="GO" id="GO:0160105">
    <property type="term" value="F:tRNA (adenine(22)-N1)-methyltransferase activity"/>
    <property type="evidence" value="ECO:0007669"/>
    <property type="project" value="InterPro"/>
</dbReference>
<dbReference type="InterPro" id="IPR029063">
    <property type="entry name" value="SAM-dependent_MTases_sf"/>
</dbReference>
<accession>A0A417YJG8</accession>
<comment type="caution">
    <text evidence="2">The sequence shown here is derived from an EMBL/GenBank/DDBJ whole genome shotgun (WGS) entry which is preliminary data.</text>
</comment>
<evidence type="ECO:0000313" key="2">
    <source>
        <dbReference type="EMBL" id="RHW33169.1"/>
    </source>
</evidence>
<dbReference type="Gene3D" id="3.40.50.150">
    <property type="entry name" value="Vaccinia Virus protein VP39"/>
    <property type="match status" value="1"/>
</dbReference>
<dbReference type="GO" id="GO:0032259">
    <property type="term" value="P:methylation"/>
    <property type="evidence" value="ECO:0007669"/>
    <property type="project" value="UniProtKB-KW"/>
</dbReference>
<dbReference type="SUPFAM" id="SSF53335">
    <property type="entry name" value="S-adenosyl-L-methionine-dependent methyltransferases"/>
    <property type="match status" value="1"/>
</dbReference>
<dbReference type="AlphaFoldDB" id="A0A417YJG8"/>
<dbReference type="Proteomes" id="UP000285456">
    <property type="component" value="Unassembled WGS sequence"/>
</dbReference>
<feature type="coiled-coil region" evidence="1">
    <location>
        <begin position="196"/>
        <end position="244"/>
    </location>
</feature>
<name>A0A417YJG8_9BACI</name>
<evidence type="ECO:0000256" key="1">
    <source>
        <dbReference type="SAM" id="Coils"/>
    </source>
</evidence>
<keyword evidence="2" id="KW-0808">Transferase</keyword>
<dbReference type="RefSeq" id="WP_118889133.1">
    <property type="nucleotide sequence ID" value="NZ_JBHTNL010000002.1"/>
</dbReference>
<dbReference type="PANTHER" id="PTHR38451">
    <property type="entry name" value="TRNA (ADENINE(22)-N(1))-METHYLTRANSFERASE"/>
    <property type="match status" value="1"/>
</dbReference>
<keyword evidence="1" id="KW-0175">Coiled coil</keyword>
<gene>
    <name evidence="2" type="ORF">D1B32_08985</name>
</gene>
<dbReference type="Gene3D" id="1.10.287.1890">
    <property type="match status" value="1"/>
</dbReference>
<dbReference type="PANTHER" id="PTHR38451:SF1">
    <property type="entry name" value="TRNA (ADENINE(22)-N(1))-METHYLTRANSFERASE"/>
    <property type="match status" value="1"/>
</dbReference>
<evidence type="ECO:0000313" key="3">
    <source>
        <dbReference type="Proteomes" id="UP000285456"/>
    </source>
</evidence>
<reference evidence="2 3" key="1">
    <citation type="journal article" date="2007" name="Int. J. Syst. Evol. Microbiol.">
        <title>Oceanobacillus profundus sp. nov., isolated from a deep-sea sediment core.</title>
        <authorList>
            <person name="Kim Y.G."/>
            <person name="Choi D.H."/>
            <person name="Hyun S."/>
            <person name="Cho B.C."/>
        </authorList>
    </citation>
    <scope>NUCLEOTIDE SEQUENCE [LARGE SCALE GENOMIC DNA]</scope>
    <source>
        <strain evidence="2 3">DSM 18246</strain>
    </source>
</reference>
<dbReference type="Pfam" id="PF04816">
    <property type="entry name" value="TrmK"/>
    <property type="match status" value="1"/>
</dbReference>
<dbReference type="OrthoDB" id="5881184at2"/>
<keyword evidence="3" id="KW-1185">Reference proteome</keyword>
<dbReference type="InterPro" id="IPR006901">
    <property type="entry name" value="TrmK"/>
</dbReference>
<keyword evidence="2" id="KW-0489">Methyltransferase</keyword>